<keyword evidence="3" id="KW-1185">Reference proteome</keyword>
<dbReference type="AlphaFoldDB" id="A0A3G1KS93"/>
<sequence length="92" mass="10085">MEEKIKKMYRGDCNLIIAFTIFLWVVLIYTMIVVSGLAPSHTVRMIALGAAIIAGVTATTALLAVLGHLKKNQTQLYSEDIMCSGAMEKQQP</sequence>
<feature type="transmembrane region" description="Helical" evidence="1">
    <location>
        <begin position="46"/>
        <end position="66"/>
    </location>
</feature>
<keyword evidence="1" id="KW-0472">Membrane</keyword>
<name>A0A3G1KS93_FORW1</name>
<dbReference type="RefSeq" id="WP_148134563.1">
    <property type="nucleotide sequence ID" value="NZ_CP017634.1"/>
</dbReference>
<dbReference type="OrthoDB" id="1812532at2"/>
<evidence type="ECO:0000256" key="1">
    <source>
        <dbReference type="SAM" id="Phobius"/>
    </source>
</evidence>
<protein>
    <submittedName>
        <fullName evidence="2">Uncharacterized protein</fullName>
    </submittedName>
</protein>
<dbReference type="Proteomes" id="UP000323521">
    <property type="component" value="Chromosome"/>
</dbReference>
<proteinExistence type="predicted"/>
<dbReference type="EMBL" id="CP017634">
    <property type="protein sequence ID" value="ATW25310.1"/>
    <property type="molecule type" value="Genomic_DNA"/>
</dbReference>
<reference evidence="2 3" key="1">
    <citation type="submission" date="2016-10" db="EMBL/GenBank/DDBJ databases">
        <title>Complete Genome Sequence of Peptococcaceae strain DCMF.</title>
        <authorList>
            <person name="Edwards R.J."/>
            <person name="Holland S.I."/>
            <person name="Deshpande N.P."/>
            <person name="Wong Y.K."/>
            <person name="Ertan H."/>
            <person name="Manefield M."/>
            <person name="Russell T.L."/>
            <person name="Lee M.J."/>
        </authorList>
    </citation>
    <scope>NUCLEOTIDE SEQUENCE [LARGE SCALE GENOMIC DNA]</scope>
    <source>
        <strain evidence="2 3">DCMF</strain>
    </source>
</reference>
<evidence type="ECO:0000313" key="2">
    <source>
        <dbReference type="EMBL" id="ATW25310.1"/>
    </source>
</evidence>
<evidence type="ECO:0000313" key="3">
    <source>
        <dbReference type="Proteomes" id="UP000323521"/>
    </source>
</evidence>
<gene>
    <name evidence="2" type="ORF">DCMF_11505</name>
</gene>
<dbReference type="KEGG" id="fwa:DCMF_11505"/>
<keyword evidence="1" id="KW-0812">Transmembrane</keyword>
<feature type="transmembrane region" description="Helical" evidence="1">
    <location>
        <begin position="12"/>
        <end position="34"/>
    </location>
</feature>
<organism evidence="2 3">
    <name type="scientific">Formimonas warabiya</name>
    <dbReference type="NCBI Taxonomy" id="1761012"/>
    <lineage>
        <taxon>Bacteria</taxon>
        <taxon>Bacillati</taxon>
        <taxon>Bacillota</taxon>
        <taxon>Clostridia</taxon>
        <taxon>Eubacteriales</taxon>
        <taxon>Peptococcaceae</taxon>
        <taxon>Candidatus Formimonas</taxon>
    </lineage>
</organism>
<keyword evidence="1" id="KW-1133">Transmembrane helix</keyword>
<accession>A0A3G1KS93</accession>